<comment type="caution">
    <text evidence="1">The sequence shown here is derived from an EMBL/GenBank/DDBJ whole genome shotgun (WGS) entry which is preliminary data.</text>
</comment>
<dbReference type="Proteomes" id="UP001153365">
    <property type="component" value="Unassembled WGS sequence"/>
</dbReference>
<reference evidence="1" key="1">
    <citation type="submission" date="2022-06" db="EMBL/GenBank/DDBJ databases">
        <authorList>
            <consortium name="SYNGENTA / RWTH Aachen University"/>
        </authorList>
    </citation>
    <scope>NUCLEOTIDE SEQUENCE</scope>
</reference>
<dbReference type="AlphaFoldDB" id="A0AAV0BUF9"/>
<keyword evidence="2" id="KW-1185">Reference proteome</keyword>
<evidence type="ECO:0000313" key="2">
    <source>
        <dbReference type="Proteomes" id="UP001153365"/>
    </source>
</evidence>
<proteinExistence type="predicted"/>
<protein>
    <submittedName>
        <fullName evidence="1">Uncharacterized protein</fullName>
    </submittedName>
</protein>
<feature type="non-terminal residue" evidence="1">
    <location>
        <position position="1"/>
    </location>
</feature>
<gene>
    <name evidence="1" type="ORF">PPACK8108_LOCUS25697</name>
</gene>
<evidence type="ECO:0000313" key="1">
    <source>
        <dbReference type="EMBL" id="CAH7690365.1"/>
    </source>
</evidence>
<name>A0AAV0BUF9_PHAPC</name>
<sequence length="75" mass="8547">PLVPPFGNFPQWSRLTSILLPFAAFALTQAYHTALSFESLVLFRSRSPALAPPEPLTAPSPSPILFWWIRLQRWQ</sequence>
<dbReference type="EMBL" id="CALTRL010006282">
    <property type="protein sequence ID" value="CAH7690365.1"/>
    <property type="molecule type" value="Genomic_DNA"/>
</dbReference>
<accession>A0AAV0BUF9</accession>
<organism evidence="1 2">
    <name type="scientific">Phakopsora pachyrhizi</name>
    <name type="common">Asian soybean rust disease fungus</name>
    <dbReference type="NCBI Taxonomy" id="170000"/>
    <lineage>
        <taxon>Eukaryota</taxon>
        <taxon>Fungi</taxon>
        <taxon>Dikarya</taxon>
        <taxon>Basidiomycota</taxon>
        <taxon>Pucciniomycotina</taxon>
        <taxon>Pucciniomycetes</taxon>
        <taxon>Pucciniales</taxon>
        <taxon>Phakopsoraceae</taxon>
        <taxon>Phakopsora</taxon>
    </lineage>
</organism>